<dbReference type="HAMAP" id="MF_01925">
    <property type="entry name" value="P5C_reductase"/>
    <property type="match status" value="1"/>
</dbReference>
<name>A0A072NX63_9EURO</name>
<dbReference type="OrthoDB" id="10263291at2759"/>
<dbReference type="InterPro" id="IPR008927">
    <property type="entry name" value="6-PGluconate_DH-like_C_sf"/>
</dbReference>
<dbReference type="InterPro" id="IPR000304">
    <property type="entry name" value="Pyrroline-COOH_reductase"/>
</dbReference>
<dbReference type="InterPro" id="IPR036291">
    <property type="entry name" value="NAD(P)-bd_dom_sf"/>
</dbReference>
<comment type="caution">
    <text evidence="7">The sequence shown here is derived from an EMBL/GenBank/DDBJ whole genome shotgun (WGS) entry which is preliminary data.</text>
</comment>
<evidence type="ECO:0008006" key="9">
    <source>
        <dbReference type="Google" id="ProtNLM"/>
    </source>
</evidence>
<evidence type="ECO:0000313" key="8">
    <source>
        <dbReference type="Proteomes" id="UP000027920"/>
    </source>
</evidence>
<evidence type="ECO:0000259" key="6">
    <source>
        <dbReference type="Pfam" id="PF14748"/>
    </source>
</evidence>
<evidence type="ECO:0000256" key="4">
    <source>
        <dbReference type="PIRSR" id="PIRSR000193-1"/>
    </source>
</evidence>
<organism evidence="7 8">
    <name type="scientific">Exophiala aquamarina CBS 119918</name>
    <dbReference type="NCBI Taxonomy" id="1182545"/>
    <lineage>
        <taxon>Eukaryota</taxon>
        <taxon>Fungi</taxon>
        <taxon>Dikarya</taxon>
        <taxon>Ascomycota</taxon>
        <taxon>Pezizomycotina</taxon>
        <taxon>Eurotiomycetes</taxon>
        <taxon>Chaetothyriomycetidae</taxon>
        <taxon>Chaetothyriales</taxon>
        <taxon>Herpotrichiellaceae</taxon>
        <taxon>Exophiala</taxon>
    </lineage>
</organism>
<dbReference type="EMBL" id="AMGV01000018">
    <property type="protein sequence ID" value="KEF52454.1"/>
    <property type="molecule type" value="Genomic_DNA"/>
</dbReference>
<dbReference type="Pfam" id="PF14748">
    <property type="entry name" value="P5CR_dimer"/>
    <property type="match status" value="1"/>
</dbReference>
<evidence type="ECO:0000313" key="7">
    <source>
        <dbReference type="EMBL" id="KEF52454.1"/>
    </source>
</evidence>
<feature type="domain" description="Pyrroline-5-carboxylate reductase dimerisation" evidence="6">
    <location>
        <begin position="189"/>
        <end position="289"/>
    </location>
</feature>
<gene>
    <name evidence="7" type="ORF">A1O9_11695</name>
</gene>
<dbReference type="Gene3D" id="3.40.50.720">
    <property type="entry name" value="NAD(P)-binding Rossmann-like Domain"/>
    <property type="match status" value="1"/>
</dbReference>
<dbReference type="GO" id="GO:0055129">
    <property type="term" value="P:L-proline biosynthetic process"/>
    <property type="evidence" value="ECO:0007669"/>
    <property type="project" value="TreeGrafter"/>
</dbReference>
<proteinExistence type="inferred from homology"/>
<dbReference type="InterPro" id="IPR028939">
    <property type="entry name" value="P5C_Rdtase_cat_N"/>
</dbReference>
<feature type="domain" description="Pyrroline-5-carboxylate reductase catalytic N-terminal" evidence="5">
    <location>
        <begin position="11"/>
        <end position="117"/>
    </location>
</feature>
<feature type="binding site" evidence="4">
    <location>
        <position position="74"/>
    </location>
    <ligand>
        <name>NADPH</name>
        <dbReference type="ChEBI" id="CHEBI:57783"/>
    </ligand>
</feature>
<feature type="binding site" evidence="4">
    <location>
        <begin position="87"/>
        <end position="90"/>
    </location>
    <ligand>
        <name>NADP(+)</name>
        <dbReference type="ChEBI" id="CHEBI:58349"/>
    </ligand>
</feature>
<keyword evidence="3" id="KW-0560">Oxidoreductase</keyword>
<reference evidence="7 8" key="1">
    <citation type="submission" date="2013-03" db="EMBL/GenBank/DDBJ databases">
        <title>The Genome Sequence of Exophiala aquamarina CBS 119918.</title>
        <authorList>
            <consortium name="The Broad Institute Genomics Platform"/>
            <person name="Cuomo C."/>
            <person name="de Hoog S."/>
            <person name="Gorbushina A."/>
            <person name="Walker B."/>
            <person name="Young S.K."/>
            <person name="Zeng Q."/>
            <person name="Gargeya S."/>
            <person name="Fitzgerald M."/>
            <person name="Haas B."/>
            <person name="Abouelleil A."/>
            <person name="Allen A.W."/>
            <person name="Alvarado L."/>
            <person name="Arachchi H.M."/>
            <person name="Berlin A.M."/>
            <person name="Chapman S.B."/>
            <person name="Gainer-Dewar J."/>
            <person name="Goldberg J."/>
            <person name="Griggs A."/>
            <person name="Gujja S."/>
            <person name="Hansen M."/>
            <person name="Howarth C."/>
            <person name="Imamovic A."/>
            <person name="Ireland A."/>
            <person name="Larimer J."/>
            <person name="McCowan C."/>
            <person name="Murphy C."/>
            <person name="Pearson M."/>
            <person name="Poon T.W."/>
            <person name="Priest M."/>
            <person name="Roberts A."/>
            <person name="Saif S."/>
            <person name="Shea T."/>
            <person name="Sisk P."/>
            <person name="Sykes S."/>
            <person name="Wortman J."/>
            <person name="Nusbaum C."/>
            <person name="Birren B."/>
        </authorList>
    </citation>
    <scope>NUCLEOTIDE SEQUENCE [LARGE SCALE GENOMIC DNA]</scope>
    <source>
        <strain evidence="7 8">CBS 119918</strain>
    </source>
</reference>
<evidence type="ECO:0000259" key="5">
    <source>
        <dbReference type="Pfam" id="PF03807"/>
    </source>
</evidence>
<dbReference type="Proteomes" id="UP000027920">
    <property type="component" value="Unassembled WGS sequence"/>
</dbReference>
<protein>
    <recommendedName>
        <fullName evidence="9">Pyrroline-5-carboxylate reductase</fullName>
    </recommendedName>
</protein>
<dbReference type="HOGENOM" id="CLU_042344_0_2_1"/>
<dbReference type="PANTHER" id="PTHR11645">
    <property type="entry name" value="PYRROLINE-5-CARBOXYLATE REDUCTASE"/>
    <property type="match status" value="1"/>
</dbReference>
<dbReference type="RefSeq" id="XP_013255044.1">
    <property type="nucleotide sequence ID" value="XM_013399590.1"/>
</dbReference>
<dbReference type="GeneID" id="25286592"/>
<dbReference type="GO" id="GO:0004735">
    <property type="term" value="F:pyrroline-5-carboxylate reductase activity"/>
    <property type="evidence" value="ECO:0007669"/>
    <property type="project" value="InterPro"/>
</dbReference>
<dbReference type="InterPro" id="IPR029036">
    <property type="entry name" value="P5CR_dimer"/>
</dbReference>
<dbReference type="PANTHER" id="PTHR11645:SF0">
    <property type="entry name" value="PYRROLINE-5-CARBOXYLATE REDUCTASE 3"/>
    <property type="match status" value="1"/>
</dbReference>
<keyword evidence="2 4" id="KW-0521">NADP</keyword>
<dbReference type="VEuPathDB" id="FungiDB:A1O9_11695"/>
<evidence type="ECO:0000256" key="1">
    <source>
        <dbReference type="ARBA" id="ARBA00005525"/>
    </source>
</evidence>
<dbReference type="Pfam" id="PF03807">
    <property type="entry name" value="F420_oxidored"/>
    <property type="match status" value="1"/>
</dbReference>
<dbReference type="STRING" id="1182545.A0A072NX63"/>
<evidence type="ECO:0000256" key="2">
    <source>
        <dbReference type="ARBA" id="ARBA00022857"/>
    </source>
</evidence>
<dbReference type="SUPFAM" id="SSF51735">
    <property type="entry name" value="NAD(P)-binding Rossmann-fold domains"/>
    <property type="match status" value="1"/>
</dbReference>
<dbReference type="AlphaFoldDB" id="A0A072NX63"/>
<accession>A0A072NX63</accession>
<comment type="similarity">
    <text evidence="1">Belongs to the pyrroline-5-carboxylate reductase family.</text>
</comment>
<evidence type="ECO:0000256" key="3">
    <source>
        <dbReference type="ARBA" id="ARBA00023002"/>
    </source>
</evidence>
<keyword evidence="8" id="KW-1185">Reference proteome</keyword>
<feature type="binding site" evidence="4">
    <location>
        <begin position="15"/>
        <end position="20"/>
    </location>
    <ligand>
        <name>NADP(+)</name>
        <dbReference type="ChEBI" id="CHEBI:58349"/>
    </ligand>
</feature>
<dbReference type="SUPFAM" id="SSF48179">
    <property type="entry name" value="6-phosphogluconate dehydrogenase C-terminal domain-like"/>
    <property type="match status" value="1"/>
</dbReference>
<sequence>MSNVSSEFSLKLGVIGCGSLGTAILRGLLTANNANLTPAEVRASVVSKASAVALRETLRSISEKVAVNVYQGQNVTVAQESNIIILACPPQFMTTTLGEGGMQDALRGKLLISVLAGVTTQSIHEAISRGRSSSAMEYYVARALPNLAVAQHASATAIEIVDPELPADKGDMVSAVFLQLGRIMYLPASLMDAATVMCGSTPAFIAIFLDGIIDGAVAAGVPRNKADVMVSQVLASTAALMQNGQRASSLRESVCAMPGCTIQASIVLEQGGVRGTAATAMKAAITAAGKLG</sequence>
<dbReference type="Gene3D" id="1.10.3730.10">
    <property type="entry name" value="ProC C-terminal domain-like"/>
    <property type="match status" value="1"/>
</dbReference>
<dbReference type="PIRSF" id="PIRSF000193">
    <property type="entry name" value="Pyrrol-5-carb_rd"/>
    <property type="match status" value="1"/>
</dbReference>